<dbReference type="InterPro" id="IPR036915">
    <property type="entry name" value="Cyclin-like_sf"/>
</dbReference>
<dbReference type="SUPFAM" id="SSF47954">
    <property type="entry name" value="Cyclin-like"/>
    <property type="match status" value="1"/>
</dbReference>
<dbReference type="Pfam" id="PF08613">
    <property type="entry name" value="Cyclin"/>
    <property type="match status" value="1"/>
</dbReference>
<comment type="similarity">
    <text evidence="1">Belongs to the cyclin family. Cyclin U/P subfamily.</text>
</comment>
<accession>A0ABD0W542</accession>
<proteinExistence type="inferred from homology"/>
<organism evidence="4 5">
    <name type="scientific">Dendrobium thyrsiflorum</name>
    <name type="common">Pinecone-like raceme dendrobium</name>
    <name type="synonym">Orchid</name>
    <dbReference type="NCBI Taxonomy" id="117978"/>
    <lineage>
        <taxon>Eukaryota</taxon>
        <taxon>Viridiplantae</taxon>
        <taxon>Streptophyta</taxon>
        <taxon>Embryophyta</taxon>
        <taxon>Tracheophyta</taxon>
        <taxon>Spermatophyta</taxon>
        <taxon>Magnoliopsida</taxon>
        <taxon>Liliopsida</taxon>
        <taxon>Asparagales</taxon>
        <taxon>Orchidaceae</taxon>
        <taxon>Epidendroideae</taxon>
        <taxon>Malaxideae</taxon>
        <taxon>Dendrobiinae</taxon>
        <taxon>Dendrobium</taxon>
    </lineage>
</organism>
<evidence type="ECO:0000256" key="2">
    <source>
        <dbReference type="ARBA" id="ARBA00022618"/>
    </source>
</evidence>
<dbReference type="PANTHER" id="PTHR15615:SF108">
    <property type="entry name" value="PROTEIN CNPPD1"/>
    <property type="match status" value="1"/>
</dbReference>
<keyword evidence="2" id="KW-0132">Cell division</keyword>
<evidence type="ECO:0008006" key="6">
    <source>
        <dbReference type="Google" id="ProtNLM"/>
    </source>
</evidence>
<protein>
    <recommendedName>
        <fullName evidence="6">Cyclin</fullName>
    </recommendedName>
</protein>
<evidence type="ECO:0000313" key="4">
    <source>
        <dbReference type="EMBL" id="KAL0928586.1"/>
    </source>
</evidence>
<name>A0ABD0W542_DENTH</name>
<keyword evidence="3" id="KW-0131">Cell cycle</keyword>
<evidence type="ECO:0000256" key="3">
    <source>
        <dbReference type="ARBA" id="ARBA00023306"/>
    </source>
</evidence>
<keyword evidence="5" id="KW-1185">Reference proteome</keyword>
<sequence>MESFPREKEDVHPELFLCLGLTEPGKRVDEFPCVLTLLSSVLERIIDKNEHILGSMKKTEIFTVFHGLRAPNIGIQGYIKRIFKYSKCSPSCFVLAFIYIERFLLQLDTYLTSLNVHRLLITGIAVAAKFIDDAVGGVTTTEMNRLELNFLFSLDFKLQVSIGTFRKYCLQLEMDATSCHIERPVCKFKDWTKIEDSNHQPSLERCS</sequence>
<dbReference type="Proteomes" id="UP001552299">
    <property type="component" value="Unassembled WGS sequence"/>
</dbReference>
<dbReference type="Gene3D" id="1.10.472.10">
    <property type="entry name" value="Cyclin-like"/>
    <property type="match status" value="1"/>
</dbReference>
<reference evidence="4 5" key="1">
    <citation type="journal article" date="2024" name="Plant Biotechnol. J.">
        <title>Dendrobium thyrsiflorum genome and its molecular insights into genes involved in important horticultural traits.</title>
        <authorList>
            <person name="Chen B."/>
            <person name="Wang J.Y."/>
            <person name="Zheng P.J."/>
            <person name="Li K.L."/>
            <person name="Liang Y.M."/>
            <person name="Chen X.F."/>
            <person name="Zhang C."/>
            <person name="Zhao X."/>
            <person name="He X."/>
            <person name="Zhang G.Q."/>
            <person name="Liu Z.J."/>
            <person name="Xu Q."/>
        </authorList>
    </citation>
    <scope>NUCLEOTIDE SEQUENCE [LARGE SCALE GENOMIC DNA]</scope>
    <source>
        <strain evidence="4">GZMU011</strain>
    </source>
</reference>
<dbReference type="PANTHER" id="PTHR15615">
    <property type="match status" value="1"/>
</dbReference>
<dbReference type="EMBL" id="JANQDX010000001">
    <property type="protein sequence ID" value="KAL0928586.1"/>
    <property type="molecule type" value="Genomic_DNA"/>
</dbReference>
<dbReference type="AlphaFoldDB" id="A0ABD0W542"/>
<evidence type="ECO:0000256" key="1">
    <source>
        <dbReference type="ARBA" id="ARBA00007215"/>
    </source>
</evidence>
<gene>
    <name evidence="4" type="ORF">M5K25_000484</name>
</gene>
<dbReference type="GO" id="GO:0051301">
    <property type="term" value="P:cell division"/>
    <property type="evidence" value="ECO:0007669"/>
    <property type="project" value="UniProtKB-KW"/>
</dbReference>
<evidence type="ECO:0000313" key="5">
    <source>
        <dbReference type="Proteomes" id="UP001552299"/>
    </source>
</evidence>
<comment type="caution">
    <text evidence="4">The sequence shown here is derived from an EMBL/GenBank/DDBJ whole genome shotgun (WGS) entry which is preliminary data.</text>
</comment>
<dbReference type="InterPro" id="IPR013922">
    <property type="entry name" value="Cyclin_PHO80-like"/>
</dbReference>